<dbReference type="InterPro" id="IPR020843">
    <property type="entry name" value="ER"/>
</dbReference>
<dbReference type="InterPro" id="IPR013154">
    <property type="entry name" value="ADH-like_N"/>
</dbReference>
<protein>
    <recommendedName>
        <fullName evidence="2">Zinc-type alcohol dehydrogenase-like protein</fullName>
    </recommendedName>
</protein>
<gene>
    <name evidence="4" type="ORF">ABU178_03765</name>
</gene>
<organism evidence="4 5">
    <name type="scientific">Pantoea osteomyelitidis</name>
    <dbReference type="NCBI Taxonomy" id="3230026"/>
    <lineage>
        <taxon>Bacteria</taxon>
        <taxon>Pseudomonadati</taxon>
        <taxon>Pseudomonadota</taxon>
        <taxon>Gammaproteobacteria</taxon>
        <taxon>Enterobacterales</taxon>
        <taxon>Erwiniaceae</taxon>
        <taxon>Pantoea</taxon>
    </lineage>
</organism>
<keyword evidence="2" id="KW-0862">Zinc</keyword>
<evidence type="ECO:0000313" key="4">
    <source>
        <dbReference type="EMBL" id="MFH8133297.1"/>
    </source>
</evidence>
<keyword evidence="5" id="KW-1185">Reference proteome</keyword>
<dbReference type="SMART" id="SM00829">
    <property type="entry name" value="PKS_ER"/>
    <property type="match status" value="1"/>
</dbReference>
<dbReference type="InterPro" id="IPR011032">
    <property type="entry name" value="GroES-like_sf"/>
</dbReference>
<keyword evidence="1" id="KW-0521">NADP</keyword>
<dbReference type="SUPFAM" id="SSF50129">
    <property type="entry name" value="GroES-like"/>
    <property type="match status" value="1"/>
</dbReference>
<keyword evidence="2" id="KW-0479">Metal-binding</keyword>
<evidence type="ECO:0000259" key="3">
    <source>
        <dbReference type="SMART" id="SM00829"/>
    </source>
</evidence>
<name>A0ABW7PSU8_9GAMM</name>
<dbReference type="Gene3D" id="3.40.50.720">
    <property type="entry name" value="NAD(P)-binding Rossmann-like Domain"/>
    <property type="match status" value="1"/>
</dbReference>
<dbReference type="PANTHER" id="PTHR44154:SF1">
    <property type="entry name" value="QUINONE OXIDOREDUCTASE"/>
    <property type="match status" value="1"/>
</dbReference>
<accession>A0ABW7PSU8</accession>
<dbReference type="NCBIfam" id="TIGR02817">
    <property type="entry name" value="adh_fam_1"/>
    <property type="match status" value="1"/>
</dbReference>
<feature type="domain" description="Enoyl reductase (ER)" evidence="3">
    <location>
        <begin position="8"/>
        <end position="331"/>
    </location>
</feature>
<dbReference type="InterPro" id="IPR036291">
    <property type="entry name" value="NAD(P)-bd_dom_sf"/>
</dbReference>
<dbReference type="Pfam" id="PF13602">
    <property type="entry name" value="ADH_zinc_N_2"/>
    <property type="match status" value="1"/>
</dbReference>
<dbReference type="Proteomes" id="UP001611251">
    <property type="component" value="Unassembled WGS sequence"/>
</dbReference>
<dbReference type="RefSeq" id="WP_397212122.1">
    <property type="nucleotide sequence ID" value="NZ_JBGFSN010000003.1"/>
</dbReference>
<keyword evidence="2" id="KW-0560">Oxidoreductase</keyword>
<dbReference type="InterPro" id="IPR051603">
    <property type="entry name" value="Zinc-ADH_QOR/CCCR"/>
</dbReference>
<dbReference type="InterPro" id="IPR014182">
    <property type="entry name" value="ADH_Zn_typ-1"/>
</dbReference>
<dbReference type="EMBL" id="JBGFSN010000003">
    <property type="protein sequence ID" value="MFH8133297.1"/>
    <property type="molecule type" value="Genomic_DNA"/>
</dbReference>
<dbReference type="SUPFAM" id="SSF51735">
    <property type="entry name" value="NAD(P)-binding Rossmann-fold domains"/>
    <property type="match status" value="1"/>
</dbReference>
<evidence type="ECO:0000313" key="5">
    <source>
        <dbReference type="Proteomes" id="UP001611251"/>
    </source>
</evidence>
<sequence length="333" mass="36395">MTIRAIAINPENPKAFIEIQQEKPTPTGFDLLVEVKAASVNPVDTKVHKGAVKNGLQQPRILGWDASGVVLEAGSNVTGFKPGDEVYYAGDLTRPGSNSTQQLIDSRIVAHKPKSLDWAAAAALPLTALTAWEGLFERLNIQDAKPGQTLLIVGGAGGVGSLAIPFAKLHSKVEVIATASQEESAQWCRDRGADRVINYKDMPGELEKQGIKQVDYIFCLNDTDGHWEAMNKLVAPQGDICTIVENERPLSMDQLKLKSAALHWEFMYTRSMYNTPDIARQGEILETVAKLLDKGKLQTTLNETLQGLSVETLMAAHQRVLEGHMRGKVVIAY</sequence>
<reference evidence="4 5" key="1">
    <citation type="submission" date="2024-08" db="EMBL/GenBank/DDBJ databases">
        <title>Pantoea ronii - a newly identified human opportunistic pathogen.</title>
        <authorList>
            <person name="Keidar-Friedman D."/>
            <person name="Sorek N."/>
            <person name="Leshin-Carmel D."/>
            <person name="Tsur A."/>
            <person name="Amsalem M."/>
            <person name="Tolkach D."/>
            <person name="Brosh-Nissimov T."/>
        </authorList>
    </citation>
    <scope>NUCLEOTIDE SEQUENCE [LARGE SCALE GENOMIC DNA]</scope>
    <source>
        <strain evidence="4 5">AA23256</strain>
    </source>
</reference>
<dbReference type="PANTHER" id="PTHR44154">
    <property type="entry name" value="QUINONE OXIDOREDUCTASE"/>
    <property type="match status" value="1"/>
</dbReference>
<dbReference type="Pfam" id="PF08240">
    <property type="entry name" value="ADH_N"/>
    <property type="match status" value="1"/>
</dbReference>
<dbReference type="Gene3D" id="3.90.180.10">
    <property type="entry name" value="Medium-chain alcohol dehydrogenases, catalytic domain"/>
    <property type="match status" value="1"/>
</dbReference>
<comment type="caution">
    <text evidence="4">The sequence shown here is derived from an EMBL/GenBank/DDBJ whole genome shotgun (WGS) entry which is preliminary data.</text>
</comment>
<dbReference type="CDD" id="cd08252">
    <property type="entry name" value="AL_MDR"/>
    <property type="match status" value="1"/>
</dbReference>
<proteinExistence type="inferred from homology"/>
<evidence type="ECO:0000256" key="2">
    <source>
        <dbReference type="RuleBase" id="RU364000"/>
    </source>
</evidence>
<comment type="similarity">
    <text evidence="2">Belongs to the zinc-containing alcohol dehydrogenase family. Quinone oxidoreductase subfamily.</text>
</comment>
<evidence type="ECO:0000256" key="1">
    <source>
        <dbReference type="ARBA" id="ARBA00022857"/>
    </source>
</evidence>